<keyword evidence="13" id="KW-1185">Reference proteome</keyword>
<dbReference type="AlphaFoldDB" id="A0A5M6CZ77"/>
<dbReference type="PANTHER" id="PTHR30477">
    <property type="entry name" value="ABC-TRANSPORTER METAL-BINDING PROTEIN"/>
    <property type="match status" value="1"/>
</dbReference>
<dbReference type="GO" id="GO:0046983">
    <property type="term" value="F:protein dimerization activity"/>
    <property type="evidence" value="ECO:0007669"/>
    <property type="project" value="InterPro"/>
</dbReference>
<keyword evidence="5 8" id="KW-0812">Transmembrane</keyword>
<evidence type="ECO:0000256" key="10">
    <source>
        <dbReference type="SAM" id="Phobius"/>
    </source>
</evidence>
<feature type="transmembrane region" description="Helical" evidence="10">
    <location>
        <begin position="237"/>
        <end position="256"/>
    </location>
</feature>
<feature type="transmembrane region" description="Helical" evidence="10">
    <location>
        <begin position="43"/>
        <end position="64"/>
    </location>
</feature>
<feature type="region of interest" description="Disordered" evidence="9">
    <location>
        <begin position="473"/>
        <end position="500"/>
    </location>
</feature>
<feature type="transmembrane region" description="Helical" evidence="10">
    <location>
        <begin position="101"/>
        <end position="120"/>
    </location>
</feature>
<feature type="transmembrane region" description="Helical" evidence="10">
    <location>
        <begin position="291"/>
        <end position="309"/>
    </location>
</feature>
<dbReference type="InterPro" id="IPR022689">
    <property type="entry name" value="Iron_dep_repressor"/>
</dbReference>
<dbReference type="GO" id="GO:0055085">
    <property type="term" value="P:transmembrane transport"/>
    <property type="evidence" value="ECO:0007669"/>
    <property type="project" value="InterPro"/>
</dbReference>
<protein>
    <submittedName>
        <fullName evidence="12">Iron chelate uptake ABC transporter family permease subunit</fullName>
    </submittedName>
</protein>
<dbReference type="Proteomes" id="UP000324479">
    <property type="component" value="Unassembled WGS sequence"/>
</dbReference>
<evidence type="ECO:0000256" key="9">
    <source>
        <dbReference type="SAM" id="MobiDB-lite"/>
    </source>
</evidence>
<evidence type="ECO:0000256" key="6">
    <source>
        <dbReference type="ARBA" id="ARBA00022989"/>
    </source>
</evidence>
<dbReference type="CDD" id="cd06550">
    <property type="entry name" value="TM_ABC_iron-siderophores_like"/>
    <property type="match status" value="1"/>
</dbReference>
<dbReference type="SUPFAM" id="SSF47979">
    <property type="entry name" value="Iron-dependent repressor protein, dimerization domain"/>
    <property type="match status" value="1"/>
</dbReference>
<dbReference type="InterPro" id="IPR001626">
    <property type="entry name" value="ABC_TroCD"/>
</dbReference>
<evidence type="ECO:0000256" key="5">
    <source>
        <dbReference type="ARBA" id="ARBA00022692"/>
    </source>
</evidence>
<feature type="transmembrane region" description="Helical" evidence="10">
    <location>
        <begin position="170"/>
        <end position="195"/>
    </location>
</feature>
<evidence type="ECO:0000256" key="4">
    <source>
        <dbReference type="ARBA" id="ARBA00022475"/>
    </source>
</evidence>
<evidence type="ECO:0000256" key="3">
    <source>
        <dbReference type="ARBA" id="ARBA00022448"/>
    </source>
</evidence>
<name>A0A5M6CZ77_9BACT</name>
<dbReference type="Pfam" id="PF02742">
    <property type="entry name" value="Fe_dep_repr_C"/>
    <property type="match status" value="1"/>
</dbReference>
<keyword evidence="3 8" id="KW-0813">Transport</keyword>
<evidence type="ECO:0000259" key="11">
    <source>
        <dbReference type="Pfam" id="PF02742"/>
    </source>
</evidence>
<dbReference type="SMART" id="SM00529">
    <property type="entry name" value="HTH_DTXR"/>
    <property type="match status" value="1"/>
</dbReference>
<dbReference type="PANTHER" id="PTHR30477:SF3">
    <property type="entry name" value="METAL TRANSPORT SYSTEM MEMBRANE PROTEIN CT_069-RELATED"/>
    <property type="match status" value="1"/>
</dbReference>
<feature type="transmembrane region" description="Helical" evidence="10">
    <location>
        <begin position="207"/>
        <end position="231"/>
    </location>
</feature>
<feature type="domain" description="Iron dependent repressor metal binding and dimerisation" evidence="11">
    <location>
        <begin position="408"/>
        <end position="464"/>
    </location>
</feature>
<sequence length="500" mass="53658">MLLWTVLLWAGSDVAMVAAQGPGPIRSASWRRVVLLEDYNTRVVIFGVAILGGASGLVGSFTLLRKRALMGDALSHASLPGIALAFITAGLFGASGKSLPWLLLGATLSGLIGVAAILVIRNQTRLKEDAALGIVLSVFFGAGVALLGVIQQMETGHAAGLESFIYGKTASMRAADAGLIAAASSIAIVVCLALFKELKLLCFDEGFAGARGFPVVVLDIVLMAMVVLVTIVGLQAVGLVLMIALMVIPAASARFWTETMSRMMLWAALLGMLGSIAGGMASAMFPGLPSGAMIVLVCSLFFFISMILGRRRGLLIRHLRRIRFNRRIDRQHLLRAMYEQIESQFRDERTDNDAAESAAMPEAGRKNPVAVGDLLAMRSWSRRRLMAAIVRGEENELLRCRDGACTLTQAGFAEAARLTRQHRMWEIYLITYAEVATANVDRDADRIEHVLAPEIIDQLEDLLDEQGMTIPVPDDPHGVIADVPPVQPPPVQSPPAQGGA</sequence>
<dbReference type="InterPro" id="IPR001367">
    <property type="entry name" value="Fe_dep_repressor"/>
</dbReference>
<evidence type="ECO:0000256" key="8">
    <source>
        <dbReference type="RuleBase" id="RU003943"/>
    </source>
</evidence>
<dbReference type="GO" id="GO:0010043">
    <property type="term" value="P:response to zinc ion"/>
    <property type="evidence" value="ECO:0007669"/>
    <property type="project" value="TreeGrafter"/>
</dbReference>
<dbReference type="InterPro" id="IPR036421">
    <property type="entry name" value="Fe_dep_repressor_sf"/>
</dbReference>
<gene>
    <name evidence="12" type="ORF">FYK55_20465</name>
</gene>
<evidence type="ECO:0000256" key="7">
    <source>
        <dbReference type="ARBA" id="ARBA00023136"/>
    </source>
</evidence>
<evidence type="ECO:0000256" key="1">
    <source>
        <dbReference type="ARBA" id="ARBA00004651"/>
    </source>
</evidence>
<comment type="subcellular location">
    <subcellularLocation>
        <location evidence="1 8">Cell membrane</location>
        <topology evidence="1 8">Multi-pass membrane protein</topology>
    </subcellularLocation>
</comment>
<comment type="similarity">
    <text evidence="2 8">Belongs to the ABC-3 integral membrane protein family.</text>
</comment>
<comment type="caution">
    <text evidence="12">The sequence shown here is derived from an EMBL/GenBank/DDBJ whole genome shotgun (WGS) entry which is preliminary data.</text>
</comment>
<dbReference type="GO" id="GO:0003700">
    <property type="term" value="F:DNA-binding transcription factor activity"/>
    <property type="evidence" value="ECO:0007669"/>
    <property type="project" value="InterPro"/>
</dbReference>
<dbReference type="SUPFAM" id="SSF81345">
    <property type="entry name" value="ABC transporter involved in vitamin B12 uptake, BtuC"/>
    <property type="match status" value="1"/>
</dbReference>
<feature type="transmembrane region" description="Helical" evidence="10">
    <location>
        <begin position="132"/>
        <end position="150"/>
    </location>
</feature>
<keyword evidence="4" id="KW-1003">Cell membrane</keyword>
<keyword evidence="7 10" id="KW-0472">Membrane</keyword>
<feature type="transmembrane region" description="Helical" evidence="10">
    <location>
        <begin position="263"/>
        <end position="285"/>
    </location>
</feature>
<organism evidence="12 13">
    <name type="scientific">Roseiconus nitratireducens</name>
    <dbReference type="NCBI Taxonomy" id="2605748"/>
    <lineage>
        <taxon>Bacteria</taxon>
        <taxon>Pseudomonadati</taxon>
        <taxon>Planctomycetota</taxon>
        <taxon>Planctomycetia</taxon>
        <taxon>Pirellulales</taxon>
        <taxon>Pirellulaceae</taxon>
        <taxon>Roseiconus</taxon>
    </lineage>
</organism>
<evidence type="ECO:0000313" key="13">
    <source>
        <dbReference type="Proteomes" id="UP000324479"/>
    </source>
</evidence>
<keyword evidence="6 10" id="KW-1133">Transmembrane helix</keyword>
<evidence type="ECO:0000256" key="2">
    <source>
        <dbReference type="ARBA" id="ARBA00008034"/>
    </source>
</evidence>
<accession>A0A5M6CZ77</accession>
<dbReference type="InterPro" id="IPR036388">
    <property type="entry name" value="WH-like_DNA-bd_sf"/>
</dbReference>
<dbReference type="Gene3D" id="1.10.10.10">
    <property type="entry name" value="Winged helix-like DNA-binding domain superfamily/Winged helix DNA-binding domain"/>
    <property type="match status" value="1"/>
</dbReference>
<dbReference type="InterPro" id="IPR037294">
    <property type="entry name" value="ABC_BtuC-like"/>
</dbReference>
<dbReference type="GO" id="GO:0046914">
    <property type="term" value="F:transition metal ion binding"/>
    <property type="evidence" value="ECO:0007669"/>
    <property type="project" value="InterPro"/>
</dbReference>
<evidence type="ECO:0000313" key="12">
    <source>
        <dbReference type="EMBL" id="KAA5540534.1"/>
    </source>
</evidence>
<dbReference type="GO" id="GO:0043190">
    <property type="term" value="C:ATP-binding cassette (ABC) transporter complex"/>
    <property type="evidence" value="ECO:0007669"/>
    <property type="project" value="InterPro"/>
</dbReference>
<reference evidence="12 13" key="1">
    <citation type="submission" date="2019-08" db="EMBL/GenBank/DDBJ databases">
        <authorList>
            <person name="Dhanesh K."/>
            <person name="Kumar G."/>
            <person name="Sasikala C."/>
            <person name="Venkata Ramana C."/>
        </authorList>
    </citation>
    <scope>NUCLEOTIDE SEQUENCE [LARGE SCALE GENOMIC DNA]</scope>
    <source>
        <strain evidence="12 13">JC645</strain>
    </source>
</reference>
<dbReference type="Pfam" id="PF00950">
    <property type="entry name" value="ABC-3"/>
    <property type="match status" value="1"/>
</dbReference>
<proteinExistence type="inferred from homology"/>
<feature type="transmembrane region" description="Helical" evidence="10">
    <location>
        <begin position="76"/>
        <end position="95"/>
    </location>
</feature>
<dbReference type="Gene3D" id="1.10.3470.10">
    <property type="entry name" value="ABC transporter involved in vitamin B12 uptake, BtuC"/>
    <property type="match status" value="1"/>
</dbReference>
<dbReference type="EMBL" id="VWOX01000013">
    <property type="protein sequence ID" value="KAA5540534.1"/>
    <property type="molecule type" value="Genomic_DNA"/>
</dbReference>